<reference evidence="2" key="1">
    <citation type="submission" date="2016-11" db="EMBL/GenBank/DDBJ databases">
        <authorList>
            <person name="Varghese N."/>
            <person name="Submissions S."/>
        </authorList>
    </citation>
    <scope>NUCLEOTIDE SEQUENCE [LARGE SCALE GENOMIC DNA]</scope>
    <source>
        <strain evidence="2">DSM 26898</strain>
    </source>
</reference>
<dbReference type="EMBL" id="FQVO01000002">
    <property type="protein sequence ID" value="SHE60481.1"/>
    <property type="molecule type" value="Genomic_DNA"/>
</dbReference>
<dbReference type="Proteomes" id="UP000184236">
    <property type="component" value="Unassembled WGS sequence"/>
</dbReference>
<organism evidence="1 2">
    <name type="scientific">Chryseobacterium takakiae</name>
    <dbReference type="NCBI Taxonomy" id="1302685"/>
    <lineage>
        <taxon>Bacteria</taxon>
        <taxon>Pseudomonadati</taxon>
        <taxon>Bacteroidota</taxon>
        <taxon>Flavobacteriia</taxon>
        <taxon>Flavobacteriales</taxon>
        <taxon>Weeksellaceae</taxon>
        <taxon>Chryseobacterium group</taxon>
        <taxon>Chryseobacterium</taxon>
    </lineage>
</organism>
<accession>A0A1M4UUP5</accession>
<sequence>MFAKVSIVLDLIKSGLFKIYEAKLNMKKLTQARLNFKVIIYF</sequence>
<gene>
    <name evidence="1" type="ORF">SAMN05444408_102306</name>
</gene>
<evidence type="ECO:0000313" key="1">
    <source>
        <dbReference type="EMBL" id="SHE60481.1"/>
    </source>
</evidence>
<evidence type="ECO:0000313" key="2">
    <source>
        <dbReference type="Proteomes" id="UP000184236"/>
    </source>
</evidence>
<proteinExistence type="predicted"/>
<dbReference type="AlphaFoldDB" id="A0A1M4UUP5"/>
<name>A0A1M4UUP5_9FLAO</name>
<keyword evidence="2" id="KW-1185">Reference proteome</keyword>
<protein>
    <submittedName>
        <fullName evidence="1">Uncharacterized protein</fullName>
    </submittedName>
</protein>